<protein>
    <submittedName>
        <fullName evidence="3">Uncharacterized protein</fullName>
    </submittedName>
</protein>
<comment type="caution">
    <text evidence="3">The sequence shown here is derived from an EMBL/GenBank/DDBJ whole genome shotgun (WGS) entry which is preliminary data.</text>
</comment>
<feature type="transmembrane region" description="Helical" evidence="2">
    <location>
        <begin position="6"/>
        <end position="27"/>
    </location>
</feature>
<feature type="region of interest" description="Disordered" evidence="1">
    <location>
        <begin position="33"/>
        <end position="62"/>
    </location>
</feature>
<accession>A0ABN2XY31</accession>
<dbReference type="Proteomes" id="UP001500166">
    <property type="component" value="Unassembled WGS sequence"/>
</dbReference>
<gene>
    <name evidence="3" type="ORF">GCM10009824_18040</name>
</gene>
<organism evidence="3 4">
    <name type="scientific">Kocuria atrinae</name>
    <dbReference type="NCBI Taxonomy" id="592377"/>
    <lineage>
        <taxon>Bacteria</taxon>
        <taxon>Bacillati</taxon>
        <taxon>Actinomycetota</taxon>
        <taxon>Actinomycetes</taxon>
        <taxon>Micrococcales</taxon>
        <taxon>Micrococcaceae</taxon>
        <taxon>Kocuria</taxon>
    </lineage>
</organism>
<dbReference type="EMBL" id="BAAAQA010000017">
    <property type="protein sequence ID" value="GAA2118101.1"/>
    <property type="molecule type" value="Genomic_DNA"/>
</dbReference>
<proteinExistence type="predicted"/>
<evidence type="ECO:0000313" key="3">
    <source>
        <dbReference type="EMBL" id="GAA2118101.1"/>
    </source>
</evidence>
<name>A0ABN2XY31_9MICC</name>
<keyword evidence="4" id="KW-1185">Reference proteome</keyword>
<evidence type="ECO:0000256" key="2">
    <source>
        <dbReference type="SAM" id="Phobius"/>
    </source>
</evidence>
<feature type="compositionally biased region" description="Basic and acidic residues" evidence="1">
    <location>
        <begin position="48"/>
        <end position="62"/>
    </location>
</feature>
<keyword evidence="2" id="KW-0472">Membrane</keyword>
<keyword evidence="2" id="KW-1133">Transmembrane helix</keyword>
<evidence type="ECO:0000256" key="1">
    <source>
        <dbReference type="SAM" id="MobiDB-lite"/>
    </source>
</evidence>
<evidence type="ECO:0000313" key="4">
    <source>
        <dbReference type="Proteomes" id="UP001500166"/>
    </source>
</evidence>
<dbReference type="RefSeq" id="WP_344224683.1">
    <property type="nucleotide sequence ID" value="NZ_BAAAQA010000017.1"/>
</dbReference>
<keyword evidence="2" id="KW-0812">Transmembrane</keyword>
<sequence>MSAFATILIVTSVIFVVVMTAVIVFLIKLRRQKTSGTGAATRAPYGRDFGHRADRTQDGHHS</sequence>
<reference evidence="3 4" key="1">
    <citation type="journal article" date="2019" name="Int. J. Syst. Evol. Microbiol.">
        <title>The Global Catalogue of Microorganisms (GCM) 10K type strain sequencing project: providing services to taxonomists for standard genome sequencing and annotation.</title>
        <authorList>
            <consortium name="The Broad Institute Genomics Platform"/>
            <consortium name="The Broad Institute Genome Sequencing Center for Infectious Disease"/>
            <person name="Wu L."/>
            <person name="Ma J."/>
        </authorList>
    </citation>
    <scope>NUCLEOTIDE SEQUENCE [LARGE SCALE GENOMIC DNA]</scope>
    <source>
        <strain evidence="3 4">JCM 15914</strain>
    </source>
</reference>